<dbReference type="EMBL" id="JAUHHV010000001">
    <property type="protein sequence ID" value="KAK1435164.1"/>
    <property type="molecule type" value="Genomic_DNA"/>
</dbReference>
<dbReference type="Gene3D" id="1.10.510.10">
    <property type="entry name" value="Transferase(Phosphotransferase) domain 1"/>
    <property type="match status" value="1"/>
</dbReference>
<dbReference type="InterPro" id="IPR000719">
    <property type="entry name" value="Prot_kinase_dom"/>
</dbReference>
<evidence type="ECO:0000256" key="5">
    <source>
        <dbReference type="ARBA" id="ARBA00022692"/>
    </source>
</evidence>
<comment type="catalytic activity">
    <reaction evidence="11">
        <text>L-seryl-[protein] + ATP = O-phospho-L-seryl-[protein] + ADP + H(+)</text>
        <dbReference type="Rhea" id="RHEA:17989"/>
        <dbReference type="Rhea" id="RHEA-COMP:9863"/>
        <dbReference type="Rhea" id="RHEA-COMP:11604"/>
        <dbReference type="ChEBI" id="CHEBI:15378"/>
        <dbReference type="ChEBI" id="CHEBI:29999"/>
        <dbReference type="ChEBI" id="CHEBI:30616"/>
        <dbReference type="ChEBI" id="CHEBI:83421"/>
        <dbReference type="ChEBI" id="CHEBI:456216"/>
        <dbReference type="EC" id="2.7.11.1"/>
    </reaction>
</comment>
<organism evidence="14 15">
    <name type="scientific">Tagetes erecta</name>
    <name type="common">African marigold</name>
    <dbReference type="NCBI Taxonomy" id="13708"/>
    <lineage>
        <taxon>Eukaryota</taxon>
        <taxon>Viridiplantae</taxon>
        <taxon>Streptophyta</taxon>
        <taxon>Embryophyta</taxon>
        <taxon>Tracheophyta</taxon>
        <taxon>Spermatophyta</taxon>
        <taxon>Magnoliopsida</taxon>
        <taxon>eudicotyledons</taxon>
        <taxon>Gunneridae</taxon>
        <taxon>Pentapetalae</taxon>
        <taxon>asterids</taxon>
        <taxon>campanulids</taxon>
        <taxon>Asterales</taxon>
        <taxon>Asteraceae</taxon>
        <taxon>Asteroideae</taxon>
        <taxon>Heliantheae alliance</taxon>
        <taxon>Tageteae</taxon>
        <taxon>Tagetes</taxon>
    </lineage>
</organism>
<feature type="domain" description="Protein kinase" evidence="13">
    <location>
        <begin position="1"/>
        <end position="308"/>
    </location>
</feature>
<dbReference type="EC" id="2.7.11.1" evidence="2"/>
<keyword evidence="8 12" id="KW-1133">Transmembrane helix</keyword>
<dbReference type="AlphaFoldDB" id="A0AAD8L415"/>
<reference evidence="14" key="1">
    <citation type="journal article" date="2023" name="bioRxiv">
        <title>Improved chromosome-level genome assembly for marigold (Tagetes erecta).</title>
        <authorList>
            <person name="Jiang F."/>
            <person name="Yuan L."/>
            <person name="Wang S."/>
            <person name="Wang H."/>
            <person name="Xu D."/>
            <person name="Wang A."/>
            <person name="Fan W."/>
        </authorList>
    </citation>
    <scope>NUCLEOTIDE SEQUENCE</scope>
    <source>
        <strain evidence="14">WSJ</strain>
        <tissue evidence="14">Leaf</tissue>
    </source>
</reference>
<keyword evidence="3" id="KW-0723">Serine/threonine-protein kinase</keyword>
<keyword evidence="3" id="KW-0418">Kinase</keyword>
<keyword evidence="15" id="KW-1185">Reference proteome</keyword>
<proteinExistence type="predicted"/>
<evidence type="ECO:0000256" key="12">
    <source>
        <dbReference type="SAM" id="Phobius"/>
    </source>
</evidence>
<dbReference type="PANTHER" id="PTHR47982">
    <property type="entry name" value="PROLINE-RICH RECEPTOR-LIKE PROTEIN KINASE PERK4"/>
    <property type="match status" value="1"/>
</dbReference>
<evidence type="ECO:0000256" key="3">
    <source>
        <dbReference type="ARBA" id="ARBA00022527"/>
    </source>
</evidence>
<keyword evidence="4" id="KW-0808">Transferase</keyword>
<keyword evidence="6" id="KW-0547">Nucleotide-binding</keyword>
<evidence type="ECO:0000313" key="14">
    <source>
        <dbReference type="EMBL" id="KAK1435164.1"/>
    </source>
</evidence>
<comment type="subcellular location">
    <subcellularLocation>
        <location evidence="1">Cell membrane</location>
        <topology evidence="1">Single-pass membrane protein</topology>
    </subcellularLocation>
</comment>
<comment type="catalytic activity">
    <reaction evidence="10">
        <text>L-threonyl-[protein] + ATP = O-phospho-L-threonyl-[protein] + ADP + H(+)</text>
        <dbReference type="Rhea" id="RHEA:46608"/>
        <dbReference type="Rhea" id="RHEA-COMP:11060"/>
        <dbReference type="Rhea" id="RHEA-COMP:11605"/>
        <dbReference type="ChEBI" id="CHEBI:15378"/>
        <dbReference type="ChEBI" id="CHEBI:30013"/>
        <dbReference type="ChEBI" id="CHEBI:30616"/>
        <dbReference type="ChEBI" id="CHEBI:61977"/>
        <dbReference type="ChEBI" id="CHEBI:456216"/>
        <dbReference type="EC" id="2.7.11.1"/>
    </reaction>
</comment>
<dbReference type="GO" id="GO:0005524">
    <property type="term" value="F:ATP binding"/>
    <property type="evidence" value="ECO:0007669"/>
    <property type="project" value="UniProtKB-KW"/>
</dbReference>
<dbReference type="Proteomes" id="UP001229421">
    <property type="component" value="Unassembled WGS sequence"/>
</dbReference>
<evidence type="ECO:0000313" key="15">
    <source>
        <dbReference type="Proteomes" id="UP001229421"/>
    </source>
</evidence>
<evidence type="ECO:0000256" key="1">
    <source>
        <dbReference type="ARBA" id="ARBA00004162"/>
    </source>
</evidence>
<keyword evidence="9 12" id="KW-0472">Membrane</keyword>
<evidence type="ECO:0000259" key="13">
    <source>
        <dbReference type="PROSITE" id="PS50011"/>
    </source>
</evidence>
<dbReference type="PROSITE" id="PS50011">
    <property type="entry name" value="PROTEIN_KINASE_DOM"/>
    <property type="match status" value="1"/>
</dbReference>
<evidence type="ECO:0000256" key="8">
    <source>
        <dbReference type="ARBA" id="ARBA00022989"/>
    </source>
</evidence>
<keyword evidence="5 12" id="KW-0812">Transmembrane</keyword>
<dbReference type="GO" id="GO:0004674">
    <property type="term" value="F:protein serine/threonine kinase activity"/>
    <property type="evidence" value="ECO:0007669"/>
    <property type="project" value="UniProtKB-KW"/>
</dbReference>
<keyword evidence="7" id="KW-0067">ATP-binding</keyword>
<dbReference type="InterPro" id="IPR011009">
    <property type="entry name" value="Kinase-like_dom_sf"/>
</dbReference>
<evidence type="ECO:0000256" key="2">
    <source>
        <dbReference type="ARBA" id="ARBA00012513"/>
    </source>
</evidence>
<gene>
    <name evidence="14" type="ORF">QVD17_00924</name>
</gene>
<comment type="caution">
    <text evidence="14">The sequence shown here is derived from an EMBL/GenBank/DDBJ whole genome shotgun (WGS) entry which is preliminary data.</text>
</comment>
<evidence type="ECO:0000256" key="11">
    <source>
        <dbReference type="ARBA" id="ARBA00048679"/>
    </source>
</evidence>
<sequence>MARQFGPPLPWPPQISLLPICWVLVALVLCTKVYVLPGGRELARLMLADGVVVGRAWTGSNHVRAHRRRGWTVTRGRGWNGWVTAAVKGDGAQFFDRWDEMVVVPSMVDVLGDEMVDKKGPDRPMIDFTSRHRIAIGCAKGLAYLHEECTVKIIDRDIKSAIILLGFNCEAIVADFDMSKMHLDDIDHVIASRVIGTQGSLTNSSRQISTVILISTDVTSQEVVDPWLRGSIHQALETGNYSSVVDGTLGTCYNREEMNRLLECASLCVFSVPVARPRMSLVVKVLEGTAAACDLKDGLNPRVYNFLT</sequence>
<protein>
    <recommendedName>
        <fullName evidence="2">non-specific serine/threonine protein kinase</fullName>
        <ecNumber evidence="2">2.7.11.1</ecNumber>
    </recommendedName>
</protein>
<evidence type="ECO:0000256" key="7">
    <source>
        <dbReference type="ARBA" id="ARBA00022840"/>
    </source>
</evidence>
<dbReference type="GO" id="GO:0005886">
    <property type="term" value="C:plasma membrane"/>
    <property type="evidence" value="ECO:0007669"/>
    <property type="project" value="UniProtKB-SubCell"/>
</dbReference>
<dbReference type="SUPFAM" id="SSF56112">
    <property type="entry name" value="Protein kinase-like (PK-like)"/>
    <property type="match status" value="1"/>
</dbReference>
<evidence type="ECO:0000256" key="10">
    <source>
        <dbReference type="ARBA" id="ARBA00047899"/>
    </source>
</evidence>
<evidence type="ECO:0000256" key="4">
    <source>
        <dbReference type="ARBA" id="ARBA00022679"/>
    </source>
</evidence>
<name>A0AAD8L415_TARER</name>
<evidence type="ECO:0000256" key="6">
    <source>
        <dbReference type="ARBA" id="ARBA00022741"/>
    </source>
</evidence>
<evidence type="ECO:0000256" key="9">
    <source>
        <dbReference type="ARBA" id="ARBA00023136"/>
    </source>
</evidence>
<feature type="transmembrane region" description="Helical" evidence="12">
    <location>
        <begin position="15"/>
        <end position="36"/>
    </location>
</feature>
<accession>A0AAD8L415</accession>
<dbReference type="InterPro" id="IPR047117">
    <property type="entry name" value="PERK1-13-like"/>
</dbReference>